<dbReference type="Gene3D" id="3.55.50.30">
    <property type="match status" value="1"/>
</dbReference>
<dbReference type="Pfam" id="PF03958">
    <property type="entry name" value="Secretin_N"/>
    <property type="match status" value="2"/>
</dbReference>
<dbReference type="Gene3D" id="3.30.1370.120">
    <property type="match status" value="3"/>
</dbReference>
<reference evidence="9 10" key="2">
    <citation type="submission" date="2023-12" db="EMBL/GenBank/DDBJ databases">
        <title>Description of an unclassified Opitutus bacterium of Verrucomicrobiota.</title>
        <authorList>
            <person name="Zhang D.-F."/>
        </authorList>
    </citation>
    <scope>NUCLEOTIDE SEQUENCE [LARGE SCALE GENOMIC DNA]</scope>
    <source>
        <strain evidence="9 10">WL0086</strain>
    </source>
</reference>
<comment type="subcellular location">
    <subcellularLocation>
        <location evidence="5">Cell outer membrane</location>
    </subcellularLocation>
    <subcellularLocation>
        <location evidence="1">Membrane</location>
    </subcellularLocation>
</comment>
<evidence type="ECO:0000256" key="3">
    <source>
        <dbReference type="ARBA" id="ARBA00023136"/>
    </source>
</evidence>
<dbReference type="InterPro" id="IPR005644">
    <property type="entry name" value="NolW-like"/>
</dbReference>
<name>A0ABZ1C6P8_9BACT</name>
<keyword evidence="10" id="KW-1185">Reference proteome</keyword>
<dbReference type="InterPro" id="IPR004846">
    <property type="entry name" value="T2SS/T3SS_dom"/>
</dbReference>
<feature type="signal peptide" evidence="6">
    <location>
        <begin position="1"/>
        <end position="24"/>
    </location>
</feature>
<evidence type="ECO:0000256" key="1">
    <source>
        <dbReference type="ARBA" id="ARBA00004370"/>
    </source>
</evidence>
<organism evidence="9 10">
    <name type="scientific">Actomonas aquatica</name>
    <dbReference type="NCBI Taxonomy" id="2866162"/>
    <lineage>
        <taxon>Bacteria</taxon>
        <taxon>Pseudomonadati</taxon>
        <taxon>Verrucomicrobiota</taxon>
        <taxon>Opitutia</taxon>
        <taxon>Opitutales</taxon>
        <taxon>Opitutaceae</taxon>
        <taxon>Actomonas</taxon>
    </lineage>
</organism>
<feature type="chain" id="PRO_5046960243" evidence="6">
    <location>
        <begin position="25"/>
        <end position="681"/>
    </location>
</feature>
<proteinExistence type="inferred from homology"/>
<evidence type="ECO:0000259" key="8">
    <source>
        <dbReference type="Pfam" id="PF03958"/>
    </source>
</evidence>
<dbReference type="PANTHER" id="PTHR30332:SF24">
    <property type="entry name" value="SECRETIN GSPD-RELATED"/>
    <property type="match status" value="1"/>
</dbReference>
<reference evidence="9 10" key="1">
    <citation type="submission" date="2021-08" db="EMBL/GenBank/DDBJ databases">
        <authorList>
            <person name="Zhang D."/>
            <person name="Zhang A."/>
            <person name="Wang L."/>
        </authorList>
    </citation>
    <scope>NUCLEOTIDE SEQUENCE [LARGE SCALE GENOMIC DNA]</scope>
    <source>
        <strain evidence="9 10">WL0086</strain>
    </source>
</reference>
<evidence type="ECO:0000256" key="6">
    <source>
        <dbReference type="SAM" id="SignalP"/>
    </source>
</evidence>
<dbReference type="PRINTS" id="PR00811">
    <property type="entry name" value="BCTERIALGSPD"/>
</dbReference>
<protein>
    <submittedName>
        <fullName evidence="9">Secretin N-terminal domain-containing protein</fullName>
    </submittedName>
</protein>
<evidence type="ECO:0000313" key="9">
    <source>
        <dbReference type="EMBL" id="WRQ87007.1"/>
    </source>
</evidence>
<dbReference type="InterPro" id="IPR050810">
    <property type="entry name" value="Bact_Secretion_Sys_Channel"/>
</dbReference>
<feature type="domain" description="NolW-like" evidence="8">
    <location>
        <begin position="219"/>
        <end position="283"/>
    </location>
</feature>
<sequence length="681" mass="72914">MLSRFFRLGVLASGLLALASLAPAQTNESPSASSLSPSLTPIVTDTIEEIDIPEGPVDGAYGLIEQLTGREVLRPSNLPQQSFSLVIKQPMTPAEALLAIETTLAMNGIAIAPLGDRFVKVVPIGSARIEAPELIEGSTLNLPPSGRVATKLFTFEFVRVEQFAAKIANLLNAQFGGAMPFEQSNALLVTDTISTLQRVEILVKQLDRPNVASLEPKFYPLVYAKASDLANKMRTILQGPAQQQLGTGTTFNADDRTNQIVVISDPRLHTFFDKLIAKLDVRSDPNTRNEVIPLKHAEATEVASLVSQLVSGQNQAASRTESARRTGTAAMQTVQPAQPNNNAAQAAANAAGINTNEFSELVTVLADERSNAVVVSGTVEDIRLIKELVNKIDVLLAQVRIEVVIAEVALTDRDSTGISSLNLVVDQGKLVGFNATGDRIGIGGVGALAGDATDAATALASGFATFSGWDLTSIVNITSDDSRKTKANILSNPSIVTTHNKESRVFVGRDIPTINSFLSDTTNSGSVNSGFGRTTISSREVGITLQVKPLIGSNGSVQMEIKQEVSSQIDTVEVDGNEQPVISKREAESFITVNSGEIIVLGGLQQKVENRGRTRFGPIPIISDIFGSRSRDDQRTDLIFFLRPVVLTHSDIDNADAMKRLRATEIGEETERVLKGEPMDQ</sequence>
<evidence type="ECO:0000259" key="7">
    <source>
        <dbReference type="Pfam" id="PF00263"/>
    </source>
</evidence>
<evidence type="ECO:0000256" key="2">
    <source>
        <dbReference type="ARBA" id="ARBA00022729"/>
    </source>
</evidence>
<gene>
    <name evidence="9" type="ORF">K1X11_019510</name>
</gene>
<keyword evidence="3" id="KW-0472">Membrane</keyword>
<dbReference type="PANTHER" id="PTHR30332">
    <property type="entry name" value="PROBABLE GENERAL SECRETION PATHWAY PROTEIN D"/>
    <property type="match status" value="1"/>
</dbReference>
<evidence type="ECO:0000313" key="10">
    <source>
        <dbReference type="Proteomes" id="UP000738431"/>
    </source>
</evidence>
<dbReference type="EMBL" id="CP139781">
    <property type="protein sequence ID" value="WRQ87007.1"/>
    <property type="molecule type" value="Genomic_DNA"/>
</dbReference>
<keyword evidence="2 6" id="KW-0732">Signal</keyword>
<feature type="domain" description="NolW-like" evidence="8">
    <location>
        <begin position="290"/>
        <end position="395"/>
    </location>
</feature>
<dbReference type="Proteomes" id="UP000738431">
    <property type="component" value="Chromosome"/>
</dbReference>
<dbReference type="RefSeq" id="WP_221029578.1">
    <property type="nucleotide sequence ID" value="NZ_CP139781.1"/>
</dbReference>
<evidence type="ECO:0000256" key="5">
    <source>
        <dbReference type="RuleBase" id="RU004004"/>
    </source>
</evidence>
<comment type="similarity">
    <text evidence="4">Belongs to the bacterial secretin family.</text>
</comment>
<dbReference type="Pfam" id="PF00263">
    <property type="entry name" value="Secretin"/>
    <property type="match status" value="1"/>
</dbReference>
<dbReference type="InterPro" id="IPR038591">
    <property type="entry name" value="NolW-like_sf"/>
</dbReference>
<accession>A0ABZ1C6P8</accession>
<feature type="domain" description="Type II/III secretion system secretin-like" evidence="7">
    <location>
        <begin position="483"/>
        <end position="647"/>
    </location>
</feature>
<keyword evidence="5" id="KW-0813">Transport</keyword>
<evidence type="ECO:0000256" key="4">
    <source>
        <dbReference type="RuleBase" id="RU004003"/>
    </source>
</evidence>
<dbReference type="InterPro" id="IPR001775">
    <property type="entry name" value="GspD/PilQ"/>
</dbReference>